<gene>
    <name evidence="1" type="ORF">Bfra_004759sa</name>
</gene>
<comment type="caution">
    <text evidence="1">The sequence shown here is derived from an EMBL/GenBank/DDBJ whole genome shotgun (WGS) entry which is preliminary data.</text>
</comment>
<reference evidence="1 2" key="1">
    <citation type="journal article" date="2020" name="Phytopathology">
        <title>A high-quality genome resource of Botrytis fragariae, a new and rapidly spreading fungal pathogen causing strawberry gray mold in the U.S.A.</title>
        <authorList>
            <person name="Wu Y."/>
            <person name="Saski C.A."/>
            <person name="Schnabel G."/>
            <person name="Xiao S."/>
            <person name="Hu M."/>
        </authorList>
    </citation>
    <scope>NUCLEOTIDE SEQUENCE [LARGE SCALE GENOMIC DNA]</scope>
    <source>
        <strain evidence="1 2">BVB16</strain>
    </source>
</reference>
<sequence>MDPQAPDLQAEASYLEELSRLANWDPRYVELQQVINSDQISFDDGWGIISDITSDAGVPPQSSNYVFNTKNSVSLFCSKLKTITPGTRTRVILFLTCNFPWHSPSHRSPILNPVVIDVLGSVYKVVPSFFYYLLNSERHTFRWFTAGKLDGIEQHIKFGFEYTTSRLKPCCTVYCLKNGDCKTVVVYYEEYQSLIAQDDTKDIVSKISRAWDRLSSSEVESAAQNPLELLEPIIQDLEKYFSESIECMSQNLQSWGRISPPSLQPYPELMEMTIF</sequence>
<dbReference type="EMBL" id="JABFCT010000007">
    <property type="protein sequence ID" value="KAF5874743.1"/>
    <property type="molecule type" value="Genomic_DNA"/>
</dbReference>
<dbReference type="GeneID" id="59258847"/>
<dbReference type="AlphaFoldDB" id="A0A8H6EJN7"/>
<protein>
    <submittedName>
        <fullName evidence="1">Uncharacterized protein</fullName>
    </submittedName>
</protein>
<keyword evidence="2" id="KW-1185">Reference proteome</keyword>
<dbReference type="Proteomes" id="UP000531561">
    <property type="component" value="Unassembled WGS sequence"/>
</dbReference>
<name>A0A8H6EJN7_9HELO</name>
<dbReference type="OrthoDB" id="3231000at2759"/>
<accession>A0A8H6EJN7</accession>
<dbReference type="RefSeq" id="XP_037193689.1">
    <property type="nucleotide sequence ID" value="XM_037335155.1"/>
</dbReference>
<proteinExistence type="predicted"/>
<evidence type="ECO:0000313" key="1">
    <source>
        <dbReference type="EMBL" id="KAF5874743.1"/>
    </source>
</evidence>
<organism evidence="1 2">
    <name type="scientific">Botrytis fragariae</name>
    <dbReference type="NCBI Taxonomy" id="1964551"/>
    <lineage>
        <taxon>Eukaryota</taxon>
        <taxon>Fungi</taxon>
        <taxon>Dikarya</taxon>
        <taxon>Ascomycota</taxon>
        <taxon>Pezizomycotina</taxon>
        <taxon>Leotiomycetes</taxon>
        <taxon>Helotiales</taxon>
        <taxon>Sclerotiniaceae</taxon>
        <taxon>Botrytis</taxon>
    </lineage>
</organism>
<evidence type="ECO:0000313" key="2">
    <source>
        <dbReference type="Proteomes" id="UP000531561"/>
    </source>
</evidence>